<dbReference type="InterPro" id="IPR033640">
    <property type="entry name" value="FAR_C"/>
</dbReference>
<dbReference type="GO" id="GO:0005777">
    <property type="term" value="C:peroxisome"/>
    <property type="evidence" value="ECO:0007669"/>
    <property type="project" value="TreeGrafter"/>
</dbReference>
<accession>A0A8J2JA42</accession>
<feature type="transmembrane region" description="Helical" evidence="4">
    <location>
        <begin position="183"/>
        <end position="201"/>
    </location>
</feature>
<name>A0A8J2JA42_9HEXA</name>
<dbReference type="GO" id="GO:0080019">
    <property type="term" value="F:alcohol-forming very long-chain fatty acyl-CoA reductase activity"/>
    <property type="evidence" value="ECO:0007669"/>
    <property type="project" value="InterPro"/>
</dbReference>
<evidence type="ECO:0000313" key="7">
    <source>
        <dbReference type="EMBL" id="CAG7716721.1"/>
    </source>
</evidence>
<keyword evidence="2 4" id="KW-0444">Lipid biosynthesis</keyword>
<comment type="catalytic activity">
    <reaction evidence="4">
        <text>a long-chain fatty acyl-CoA + 2 NADPH + 2 H(+) = a long-chain primary fatty alcohol + 2 NADP(+) + CoA</text>
        <dbReference type="Rhea" id="RHEA:52716"/>
        <dbReference type="ChEBI" id="CHEBI:15378"/>
        <dbReference type="ChEBI" id="CHEBI:57287"/>
        <dbReference type="ChEBI" id="CHEBI:57783"/>
        <dbReference type="ChEBI" id="CHEBI:58349"/>
        <dbReference type="ChEBI" id="CHEBI:77396"/>
        <dbReference type="ChEBI" id="CHEBI:83139"/>
        <dbReference type="EC" id="1.2.1.84"/>
    </reaction>
</comment>
<evidence type="ECO:0000313" key="8">
    <source>
        <dbReference type="Proteomes" id="UP000708208"/>
    </source>
</evidence>
<dbReference type="OrthoDB" id="429813at2759"/>
<evidence type="ECO:0000259" key="6">
    <source>
        <dbReference type="Pfam" id="PF07993"/>
    </source>
</evidence>
<dbReference type="PANTHER" id="PTHR11011:SF45">
    <property type="entry name" value="FATTY ACYL-COA REDUCTASE CG8306-RELATED"/>
    <property type="match status" value="1"/>
</dbReference>
<dbReference type="Pfam" id="PF03015">
    <property type="entry name" value="Sterile"/>
    <property type="match status" value="1"/>
</dbReference>
<evidence type="ECO:0000256" key="3">
    <source>
        <dbReference type="ARBA" id="ARBA00023098"/>
    </source>
</evidence>
<evidence type="ECO:0000256" key="4">
    <source>
        <dbReference type="RuleBase" id="RU363097"/>
    </source>
</evidence>
<gene>
    <name evidence="7" type="ORF">AFUS01_LOCUS6215</name>
</gene>
<dbReference type="PANTHER" id="PTHR11011">
    <property type="entry name" value="MALE STERILITY PROTEIN 2-RELATED"/>
    <property type="match status" value="1"/>
</dbReference>
<dbReference type="EC" id="1.2.1.84" evidence="4"/>
<dbReference type="Proteomes" id="UP000708208">
    <property type="component" value="Unassembled WGS sequence"/>
</dbReference>
<dbReference type="EMBL" id="CAJVCH010040656">
    <property type="protein sequence ID" value="CAG7716721.1"/>
    <property type="molecule type" value="Genomic_DNA"/>
</dbReference>
<keyword evidence="4" id="KW-0521">NADP</keyword>
<feature type="domain" description="Fatty acyl-CoA reductase C-terminal" evidence="5">
    <location>
        <begin position="185"/>
        <end position="279"/>
    </location>
</feature>
<sequence>MVLTAARYAAAALCGWSVHPEQQLTGEKKMHYAFTKHLAEILVQEARNDIPVCIVRPAVVTGAEQEPFPGWIDNFNGPGGLFIGMAKGIVRCSYTNEQGTLDVVPIDHVVNLTLAAGYRLGSGSDDKKDMKVYNCSSTENPLVQTKLCQAMMEAYGETPFNEIFWYPSIVFVRSRLVFKTLNFFLHYVPALSLDCLSWLIWMKPKVSWLRKYKKIREVAESLQFMQRTYFTFKTSNTVDLFKQLSKVDQEDFNFDIQRVSMRSYIKNCVYGYRHYACKEKDEDLPTARKNFIRYRRIYYCCLYSMVSGGVIFSILKLLLLMRRKK</sequence>
<comment type="similarity">
    <text evidence="1 4">Belongs to the fatty acyl-CoA reductase family.</text>
</comment>
<evidence type="ECO:0000256" key="1">
    <source>
        <dbReference type="ARBA" id="ARBA00005928"/>
    </source>
</evidence>
<dbReference type="GO" id="GO:0035336">
    <property type="term" value="P:long-chain fatty-acyl-CoA metabolic process"/>
    <property type="evidence" value="ECO:0007669"/>
    <property type="project" value="TreeGrafter"/>
</dbReference>
<comment type="function">
    <text evidence="4">Catalyzes the reduction of fatty acyl-CoA to fatty alcohols.</text>
</comment>
<protein>
    <recommendedName>
        <fullName evidence="4">Fatty acyl-CoA reductase</fullName>
        <ecNumber evidence="4">1.2.1.84</ecNumber>
    </recommendedName>
</protein>
<keyword evidence="4" id="KW-1133">Transmembrane helix</keyword>
<feature type="transmembrane region" description="Helical" evidence="4">
    <location>
        <begin position="297"/>
        <end position="319"/>
    </location>
</feature>
<reference evidence="7" key="1">
    <citation type="submission" date="2021-06" db="EMBL/GenBank/DDBJ databases">
        <authorList>
            <person name="Hodson N. C."/>
            <person name="Mongue J. A."/>
            <person name="Jaron S. K."/>
        </authorList>
    </citation>
    <scope>NUCLEOTIDE SEQUENCE</scope>
</reference>
<proteinExistence type="inferred from homology"/>
<dbReference type="InterPro" id="IPR026055">
    <property type="entry name" value="FAR"/>
</dbReference>
<dbReference type="GO" id="GO:0102965">
    <property type="term" value="F:alcohol-forming long-chain fatty acyl-CoA reductase activity"/>
    <property type="evidence" value="ECO:0007669"/>
    <property type="project" value="UniProtKB-EC"/>
</dbReference>
<keyword evidence="4" id="KW-0472">Membrane</keyword>
<keyword evidence="3 4" id="KW-0443">Lipid metabolism</keyword>
<comment type="caution">
    <text evidence="7">The sequence shown here is derived from an EMBL/GenBank/DDBJ whole genome shotgun (WGS) entry which is preliminary data.</text>
</comment>
<evidence type="ECO:0000259" key="5">
    <source>
        <dbReference type="Pfam" id="PF03015"/>
    </source>
</evidence>
<organism evidence="7 8">
    <name type="scientific">Allacma fusca</name>
    <dbReference type="NCBI Taxonomy" id="39272"/>
    <lineage>
        <taxon>Eukaryota</taxon>
        <taxon>Metazoa</taxon>
        <taxon>Ecdysozoa</taxon>
        <taxon>Arthropoda</taxon>
        <taxon>Hexapoda</taxon>
        <taxon>Collembola</taxon>
        <taxon>Symphypleona</taxon>
        <taxon>Sminthuridae</taxon>
        <taxon>Allacma</taxon>
    </lineage>
</organism>
<dbReference type="CDD" id="cd09071">
    <property type="entry name" value="FAR_C"/>
    <property type="match status" value="1"/>
</dbReference>
<dbReference type="InterPro" id="IPR013120">
    <property type="entry name" value="FAR_NAD-bd"/>
</dbReference>
<dbReference type="Pfam" id="PF07993">
    <property type="entry name" value="NAD_binding_4"/>
    <property type="match status" value="1"/>
</dbReference>
<keyword evidence="4" id="KW-0560">Oxidoreductase</keyword>
<feature type="domain" description="Thioester reductase (TE)" evidence="6">
    <location>
        <begin position="21"/>
        <end position="112"/>
    </location>
</feature>
<keyword evidence="8" id="KW-1185">Reference proteome</keyword>
<keyword evidence="4" id="KW-0812">Transmembrane</keyword>
<dbReference type="AlphaFoldDB" id="A0A8J2JA42"/>
<evidence type="ECO:0000256" key="2">
    <source>
        <dbReference type="ARBA" id="ARBA00022516"/>
    </source>
</evidence>